<evidence type="ECO:0000256" key="1">
    <source>
        <dbReference type="SAM" id="Phobius"/>
    </source>
</evidence>
<keyword evidence="1" id="KW-1133">Transmembrane helix</keyword>
<dbReference type="EMBL" id="CYYC01000010">
    <property type="protein sequence ID" value="CUM92109.1"/>
    <property type="molecule type" value="Genomic_DNA"/>
</dbReference>
<feature type="transmembrane region" description="Helical" evidence="1">
    <location>
        <begin position="84"/>
        <end position="104"/>
    </location>
</feature>
<feature type="transmembrane region" description="Helical" evidence="1">
    <location>
        <begin position="40"/>
        <end position="58"/>
    </location>
</feature>
<name>A0A173SQW7_9FIRM</name>
<dbReference type="Proteomes" id="UP000095390">
    <property type="component" value="Unassembled WGS sequence"/>
</dbReference>
<feature type="transmembrane region" description="Helical" evidence="1">
    <location>
        <begin position="64"/>
        <end position="79"/>
    </location>
</feature>
<dbReference type="InterPro" id="IPR008407">
    <property type="entry name" value="Brnchd-chn_aa_trnsp_AzlD"/>
</dbReference>
<keyword evidence="1" id="KW-0472">Membrane</keyword>
<evidence type="ECO:0000313" key="5">
    <source>
        <dbReference type="EMBL" id="RHN18069.1"/>
    </source>
</evidence>
<dbReference type="EMBL" id="QRNJ01000014">
    <property type="protein sequence ID" value="RHK40242.1"/>
    <property type="molecule type" value="Genomic_DNA"/>
</dbReference>
<reference evidence="7 8" key="2">
    <citation type="submission" date="2018-08" db="EMBL/GenBank/DDBJ databases">
        <title>A genome reference for cultivated species of the human gut microbiota.</title>
        <authorList>
            <person name="Zou Y."/>
            <person name="Xue W."/>
            <person name="Luo G."/>
        </authorList>
    </citation>
    <scope>NUCLEOTIDE SEQUENCE [LARGE SCALE GENOMIC DNA]</scope>
    <source>
        <strain evidence="5 8">AF31-17AC</strain>
        <strain evidence="4 7">AF45-14BH</strain>
        <strain evidence="3 9">AM48-23BH</strain>
    </source>
</reference>
<dbReference type="OrthoDB" id="9811308at2"/>
<evidence type="ECO:0000313" key="8">
    <source>
        <dbReference type="Proteomes" id="UP000283700"/>
    </source>
</evidence>
<feature type="transmembrane region" description="Helical" evidence="1">
    <location>
        <begin position="6"/>
        <end position="28"/>
    </location>
</feature>
<dbReference type="EMBL" id="QSEP01000003">
    <property type="protein sequence ID" value="RGZ86346.1"/>
    <property type="molecule type" value="Genomic_DNA"/>
</dbReference>
<evidence type="ECO:0000313" key="3">
    <source>
        <dbReference type="EMBL" id="RGZ86346.1"/>
    </source>
</evidence>
<dbReference type="Proteomes" id="UP000283700">
    <property type="component" value="Unassembled WGS sequence"/>
</dbReference>
<reference evidence="2 6" key="1">
    <citation type="submission" date="2015-09" db="EMBL/GenBank/DDBJ databases">
        <authorList>
            <consortium name="Pathogen Informatics"/>
        </authorList>
    </citation>
    <scope>NUCLEOTIDE SEQUENCE [LARGE SCALE GENOMIC DNA]</scope>
    <source>
        <strain evidence="2 6">2789STDY5834966</strain>
    </source>
</reference>
<sequence length="105" mass="11497">MNFKIFLPYLLVMAIVTYLIRAIPLVLVKHKIKNKFFNSFLYYIPYTVLAAMTIPAIFTATGSLISAIAGLAVAIMLAYQRKSLIVVAVGACAAVFIIEGIITLI</sequence>
<evidence type="ECO:0000313" key="9">
    <source>
        <dbReference type="Proteomes" id="UP000286561"/>
    </source>
</evidence>
<gene>
    <name evidence="4" type="ORF">DW068_05230</name>
    <name evidence="3" type="ORF">DW972_01530</name>
    <name evidence="5" type="ORF">DWZ29_00470</name>
    <name evidence="2" type="ORF">ERS852578_01091</name>
</gene>
<evidence type="ECO:0000313" key="6">
    <source>
        <dbReference type="Proteomes" id="UP000095390"/>
    </source>
</evidence>
<dbReference type="Proteomes" id="UP000286561">
    <property type="component" value="Unassembled WGS sequence"/>
</dbReference>
<dbReference type="Pfam" id="PF05437">
    <property type="entry name" value="AzlD"/>
    <property type="match status" value="1"/>
</dbReference>
<evidence type="ECO:0000313" key="4">
    <source>
        <dbReference type="EMBL" id="RHK40242.1"/>
    </source>
</evidence>
<organism evidence="2 6">
    <name type="scientific">Anaerobutyricum hallii</name>
    <dbReference type="NCBI Taxonomy" id="39488"/>
    <lineage>
        <taxon>Bacteria</taxon>
        <taxon>Bacillati</taxon>
        <taxon>Bacillota</taxon>
        <taxon>Clostridia</taxon>
        <taxon>Lachnospirales</taxon>
        <taxon>Lachnospiraceae</taxon>
        <taxon>Anaerobutyricum</taxon>
    </lineage>
</organism>
<dbReference type="EMBL" id="QRQO01000001">
    <property type="protein sequence ID" value="RHN18069.1"/>
    <property type="molecule type" value="Genomic_DNA"/>
</dbReference>
<protein>
    <submittedName>
        <fullName evidence="3">AzlD domain-containing protein</fullName>
    </submittedName>
    <submittedName>
        <fullName evidence="2">Predicted membrane protein</fullName>
    </submittedName>
</protein>
<dbReference type="Proteomes" id="UP000283497">
    <property type="component" value="Unassembled WGS sequence"/>
</dbReference>
<evidence type="ECO:0000313" key="2">
    <source>
        <dbReference type="EMBL" id="CUM92109.1"/>
    </source>
</evidence>
<accession>A0A173SQW7</accession>
<proteinExistence type="predicted"/>
<keyword evidence="1" id="KW-0812">Transmembrane</keyword>
<evidence type="ECO:0000313" key="7">
    <source>
        <dbReference type="Proteomes" id="UP000283497"/>
    </source>
</evidence>
<dbReference type="RefSeq" id="WP_055182735.1">
    <property type="nucleotide sequence ID" value="NZ_CAJLIF010000002.1"/>
</dbReference>
<dbReference type="AlphaFoldDB" id="A0A173SQW7"/>